<reference evidence="2 3" key="1">
    <citation type="submission" date="2018-09" db="EMBL/GenBank/DDBJ databases">
        <authorList>
            <person name="Livingstone P.G."/>
            <person name="Whitworth D.E."/>
        </authorList>
    </citation>
    <scope>NUCLEOTIDE SEQUENCE [LARGE SCALE GENOMIC DNA]</scope>
    <source>
        <strain evidence="2 3">CA031B</strain>
    </source>
</reference>
<comment type="caution">
    <text evidence="2">The sequence shown here is derived from an EMBL/GenBank/DDBJ whole genome shotgun (WGS) entry which is preliminary data.</text>
</comment>
<evidence type="ECO:0000313" key="3">
    <source>
        <dbReference type="Proteomes" id="UP000278907"/>
    </source>
</evidence>
<sequence length="75" mass="8207">MTAREYSDFGYLRVAVVAPELRLGDPGFNARCMIESLEGLVLEGCSVAVFPELCLTGYSTADLFFQQLLLDAALE</sequence>
<organism evidence="2 3">
    <name type="scientific">Corallococcus praedator</name>
    <dbReference type="NCBI Taxonomy" id="2316724"/>
    <lineage>
        <taxon>Bacteria</taxon>
        <taxon>Pseudomonadati</taxon>
        <taxon>Myxococcota</taxon>
        <taxon>Myxococcia</taxon>
        <taxon>Myxococcales</taxon>
        <taxon>Cystobacterineae</taxon>
        <taxon>Myxococcaceae</taxon>
        <taxon>Corallococcus</taxon>
    </lineage>
</organism>
<keyword evidence="3" id="KW-1185">Reference proteome</keyword>
<gene>
    <name evidence="2" type="ORF">D7Y13_42705</name>
</gene>
<feature type="non-terminal residue" evidence="2">
    <location>
        <position position="75"/>
    </location>
</feature>
<dbReference type="InterPro" id="IPR036526">
    <property type="entry name" value="C-N_Hydrolase_sf"/>
</dbReference>
<dbReference type="EMBL" id="RAWI01000976">
    <property type="protein sequence ID" value="RKH83675.1"/>
    <property type="molecule type" value="Genomic_DNA"/>
</dbReference>
<evidence type="ECO:0000259" key="1">
    <source>
        <dbReference type="PROSITE" id="PS50263"/>
    </source>
</evidence>
<dbReference type="Gene3D" id="3.60.110.10">
    <property type="entry name" value="Carbon-nitrogen hydrolase"/>
    <property type="match status" value="1"/>
</dbReference>
<proteinExistence type="predicted"/>
<evidence type="ECO:0000313" key="2">
    <source>
        <dbReference type="EMBL" id="RKH83675.1"/>
    </source>
</evidence>
<accession>A0ABX9Q5J4</accession>
<feature type="domain" description="CN hydrolase" evidence="1">
    <location>
        <begin position="12"/>
        <end position="75"/>
    </location>
</feature>
<dbReference type="InterPro" id="IPR003010">
    <property type="entry name" value="C-N_Hydrolase"/>
</dbReference>
<protein>
    <submittedName>
        <fullName evidence="2">NAD(+) synthase</fullName>
    </submittedName>
</protein>
<name>A0ABX9Q5J4_9BACT</name>
<dbReference type="Proteomes" id="UP000278907">
    <property type="component" value="Unassembled WGS sequence"/>
</dbReference>
<dbReference type="PROSITE" id="PS50263">
    <property type="entry name" value="CN_HYDROLASE"/>
    <property type="match status" value="1"/>
</dbReference>
<dbReference type="SUPFAM" id="SSF56317">
    <property type="entry name" value="Carbon-nitrogen hydrolase"/>
    <property type="match status" value="1"/>
</dbReference>